<reference evidence="7" key="1">
    <citation type="submission" date="2022-02" db="EMBL/GenBank/DDBJ databases">
        <authorList>
            <person name="Henning P.M."/>
            <person name="McCubbin A.G."/>
            <person name="Shore J.S."/>
        </authorList>
    </citation>
    <scope>NUCLEOTIDE SEQUENCE</scope>
    <source>
        <strain evidence="7">F60SS</strain>
        <tissue evidence="7">Leaves</tissue>
    </source>
</reference>
<dbReference type="InterPro" id="IPR010264">
    <property type="entry name" value="Self-incomp_S1"/>
</dbReference>
<name>A0A9Q0J3W8_9ROSI</name>
<evidence type="ECO:0000313" key="7">
    <source>
        <dbReference type="EMBL" id="KAJ4827087.1"/>
    </source>
</evidence>
<dbReference type="AlphaFoldDB" id="A0A9Q0J3W8"/>
<comment type="similarity">
    <text evidence="2">Belongs to the plant self-incompatibility (S1) protein family.</text>
</comment>
<organism evidence="7 8">
    <name type="scientific">Turnera subulata</name>
    <dbReference type="NCBI Taxonomy" id="218843"/>
    <lineage>
        <taxon>Eukaryota</taxon>
        <taxon>Viridiplantae</taxon>
        <taxon>Streptophyta</taxon>
        <taxon>Embryophyta</taxon>
        <taxon>Tracheophyta</taxon>
        <taxon>Spermatophyta</taxon>
        <taxon>Magnoliopsida</taxon>
        <taxon>eudicotyledons</taxon>
        <taxon>Gunneridae</taxon>
        <taxon>Pentapetalae</taxon>
        <taxon>rosids</taxon>
        <taxon>fabids</taxon>
        <taxon>Malpighiales</taxon>
        <taxon>Passifloraceae</taxon>
        <taxon>Turnera</taxon>
    </lineage>
</organism>
<dbReference type="GO" id="GO:0005576">
    <property type="term" value="C:extracellular region"/>
    <property type="evidence" value="ECO:0007669"/>
    <property type="project" value="UniProtKB-SubCell"/>
</dbReference>
<comment type="subcellular location">
    <subcellularLocation>
        <location evidence="1">Secreted</location>
    </subcellularLocation>
</comment>
<evidence type="ECO:0008006" key="9">
    <source>
        <dbReference type="Google" id="ProtNLM"/>
    </source>
</evidence>
<proteinExistence type="inferred from homology"/>
<keyword evidence="4" id="KW-0964">Secreted</keyword>
<comment type="caution">
    <text evidence="7">The sequence shown here is derived from an EMBL/GenBank/DDBJ whole genome shotgun (WGS) entry which is preliminary data.</text>
</comment>
<evidence type="ECO:0000256" key="2">
    <source>
        <dbReference type="ARBA" id="ARBA00005581"/>
    </source>
</evidence>
<dbReference type="Pfam" id="PF05938">
    <property type="entry name" value="Self-incomp_S1"/>
    <property type="match status" value="1"/>
</dbReference>
<dbReference type="EMBL" id="JAKUCV010006489">
    <property type="protein sequence ID" value="KAJ4827087.1"/>
    <property type="molecule type" value="Genomic_DNA"/>
</dbReference>
<dbReference type="GO" id="GO:0060320">
    <property type="term" value="P:rejection of self pollen"/>
    <property type="evidence" value="ECO:0007669"/>
    <property type="project" value="UniProtKB-KW"/>
</dbReference>
<evidence type="ECO:0000256" key="4">
    <source>
        <dbReference type="ARBA" id="ARBA00022525"/>
    </source>
</evidence>
<feature type="signal peptide" evidence="6">
    <location>
        <begin position="1"/>
        <end position="25"/>
    </location>
</feature>
<accession>A0A9Q0J3W8</accession>
<keyword evidence="5 6" id="KW-0732">Signal</keyword>
<feature type="chain" id="PRO_5040473691" description="S-protein homolog" evidence="6">
    <location>
        <begin position="26"/>
        <end position="168"/>
    </location>
</feature>
<evidence type="ECO:0000313" key="8">
    <source>
        <dbReference type="Proteomes" id="UP001141552"/>
    </source>
</evidence>
<keyword evidence="3" id="KW-0713">Self-incompatibility</keyword>
<evidence type="ECO:0000256" key="1">
    <source>
        <dbReference type="ARBA" id="ARBA00004613"/>
    </source>
</evidence>
<reference evidence="7" key="2">
    <citation type="journal article" date="2023" name="Plants (Basel)">
        <title>Annotation of the Turnera subulata (Passifloraceae) Draft Genome Reveals the S-Locus Evolved after the Divergence of Turneroideae from Passifloroideae in a Stepwise Manner.</title>
        <authorList>
            <person name="Henning P.M."/>
            <person name="Roalson E.H."/>
            <person name="Mir W."/>
            <person name="McCubbin A.G."/>
            <person name="Shore J.S."/>
        </authorList>
    </citation>
    <scope>NUCLEOTIDE SEQUENCE</scope>
    <source>
        <strain evidence="7">F60SS</strain>
    </source>
</reference>
<gene>
    <name evidence="7" type="ORF">Tsubulata_013901</name>
</gene>
<dbReference type="Proteomes" id="UP001141552">
    <property type="component" value="Unassembled WGS sequence"/>
</dbReference>
<evidence type="ECO:0000256" key="5">
    <source>
        <dbReference type="ARBA" id="ARBA00022729"/>
    </source>
</evidence>
<keyword evidence="8" id="KW-1185">Reference proteome</keyword>
<evidence type="ECO:0000256" key="6">
    <source>
        <dbReference type="SAM" id="SignalP"/>
    </source>
</evidence>
<protein>
    <recommendedName>
        <fullName evidence="9">S-protein homolog</fullName>
    </recommendedName>
</protein>
<sequence>MSRLRLMMISNIAIILLCFGTAAQGQKDPWGNPILSWFRVRPPQKVTIVNKLEYRVDMGLHCKLTRLDLGLNITQYGASISHGFTVTRLGSPQMWCRVSWKDPEANVLATTIIFFNALWGDEDHCHPECVYEINTHGYQKYTNVNQSEGYKPWENFVKWRDFSRRRLR</sequence>
<evidence type="ECO:0000256" key="3">
    <source>
        <dbReference type="ARBA" id="ARBA00022471"/>
    </source>
</evidence>